<dbReference type="Proteomes" id="UP000308133">
    <property type="component" value="Unassembled WGS sequence"/>
</dbReference>
<feature type="region of interest" description="Disordered" evidence="1">
    <location>
        <begin position="104"/>
        <end position="139"/>
    </location>
</feature>
<evidence type="ECO:0000256" key="1">
    <source>
        <dbReference type="SAM" id="MobiDB-lite"/>
    </source>
</evidence>
<accession>A0A4U7B396</accession>
<feature type="compositionally biased region" description="Basic and acidic residues" evidence="1">
    <location>
        <begin position="127"/>
        <end position="137"/>
    </location>
</feature>
<reference evidence="2 3" key="1">
    <citation type="submission" date="2018-02" db="EMBL/GenBank/DDBJ databases">
        <title>Draft genome sequences of Elsinoe sp., causing black scab on jojoba.</title>
        <authorList>
            <person name="Stodart B."/>
            <person name="Jeffress S."/>
            <person name="Ash G."/>
            <person name="Arun Chinnappa K."/>
        </authorList>
    </citation>
    <scope>NUCLEOTIDE SEQUENCE [LARGE SCALE GENOMIC DNA]</scope>
    <source>
        <strain evidence="2 3">Hillstone_2</strain>
    </source>
</reference>
<protein>
    <submittedName>
        <fullName evidence="2">Uncharacterized protein</fullName>
    </submittedName>
</protein>
<feature type="compositionally biased region" description="Basic residues" evidence="1">
    <location>
        <begin position="113"/>
        <end position="126"/>
    </location>
</feature>
<dbReference type="AlphaFoldDB" id="A0A4U7B396"/>
<evidence type="ECO:0000313" key="2">
    <source>
        <dbReference type="EMBL" id="TKX25768.1"/>
    </source>
</evidence>
<dbReference type="EMBL" id="PTQR01000024">
    <property type="protein sequence ID" value="TKX25768.1"/>
    <property type="molecule type" value="Genomic_DNA"/>
</dbReference>
<feature type="region of interest" description="Disordered" evidence="1">
    <location>
        <begin position="1"/>
        <end position="28"/>
    </location>
</feature>
<evidence type="ECO:0000313" key="3">
    <source>
        <dbReference type="Proteomes" id="UP000308133"/>
    </source>
</evidence>
<proteinExistence type="predicted"/>
<gene>
    <name evidence="2" type="ORF">C1H76_1914</name>
</gene>
<sequence length="233" mass="27464">MSDSYDRPRRGEGRREPRGRSVDVEEYERVYERPSRRREFLDEYEDDRRYTTSRKYETALVPVRQRNELVRASSEDRYYDDRALAAAPYRDERGRRQQLVIYDDEEYSDRSRSRSRSRRRHGRKHGHHEEKKSKDVPTGRCWYSGKERKDADFLERNFDSSYDGIIAAAAGAAIGAMTSNRFSKEHRARNAAGAAVAGAVAFNFAENWYSRFVEDEEDIKTKAKEKVKDKLRI</sequence>
<organism evidence="2 3">
    <name type="scientific">Elsinoe australis</name>
    <dbReference type="NCBI Taxonomy" id="40998"/>
    <lineage>
        <taxon>Eukaryota</taxon>
        <taxon>Fungi</taxon>
        <taxon>Dikarya</taxon>
        <taxon>Ascomycota</taxon>
        <taxon>Pezizomycotina</taxon>
        <taxon>Dothideomycetes</taxon>
        <taxon>Dothideomycetidae</taxon>
        <taxon>Myriangiales</taxon>
        <taxon>Elsinoaceae</taxon>
        <taxon>Elsinoe</taxon>
    </lineage>
</organism>
<comment type="caution">
    <text evidence="2">The sequence shown here is derived from an EMBL/GenBank/DDBJ whole genome shotgun (WGS) entry which is preliminary data.</text>
</comment>
<name>A0A4U7B396_9PEZI</name>